<evidence type="ECO:0008006" key="3">
    <source>
        <dbReference type="Google" id="ProtNLM"/>
    </source>
</evidence>
<gene>
    <name evidence="1" type="ORF">JY572_16720</name>
</gene>
<organism evidence="1 2">
    <name type="scientific">Myxococcus landrumensis</name>
    <dbReference type="NCBI Taxonomy" id="2813577"/>
    <lineage>
        <taxon>Bacteria</taxon>
        <taxon>Pseudomonadati</taxon>
        <taxon>Myxococcota</taxon>
        <taxon>Myxococcia</taxon>
        <taxon>Myxococcales</taxon>
        <taxon>Cystobacterineae</taxon>
        <taxon>Myxococcaceae</taxon>
        <taxon>Myxococcus</taxon>
    </lineage>
</organism>
<keyword evidence="2" id="KW-1185">Reference proteome</keyword>
<protein>
    <recommendedName>
        <fullName evidence="3">Lipoprotein</fullName>
    </recommendedName>
</protein>
<dbReference type="RefSeq" id="WP_206719197.1">
    <property type="nucleotide sequence ID" value="NZ_CP071091.1"/>
</dbReference>
<evidence type="ECO:0000313" key="2">
    <source>
        <dbReference type="Proteomes" id="UP000663090"/>
    </source>
</evidence>
<dbReference type="EMBL" id="CP071091">
    <property type="protein sequence ID" value="QSQ17578.1"/>
    <property type="molecule type" value="Genomic_DNA"/>
</dbReference>
<accession>A0ABX7NGP5</accession>
<sequence length="247" mass="26308">MNIVRYSVAVVSLCVMACGNVDETPAPESSAEVLEEQASELRTCSTSLDCRSGCGCSNGVCTTAFGPPPPAGYCDVPPVRACNTGADCTNGCLCSNNVCVNDGGFSPPANCLLARADSYESDNSHTSASSYVGTPQLNHNFHRAGDQDWVLGATNINMLMTVEIYNLRNIGGLRVELYAYDFDTRTLGALLASTSTTVCSDIAQHCMKFKVSANVAPGVYAVKVVDTRNVPAGSDWRPTPTYDLKWY</sequence>
<reference evidence="1 2" key="1">
    <citation type="submission" date="2021-02" db="EMBL/GenBank/DDBJ databases">
        <title>De Novo genome assembly of isolated myxobacteria.</title>
        <authorList>
            <person name="Stevens D.C."/>
        </authorList>
    </citation>
    <scope>NUCLEOTIDE SEQUENCE [LARGE SCALE GENOMIC DNA]</scope>
    <source>
        <strain evidence="1 2">SCHIC003</strain>
    </source>
</reference>
<name>A0ABX7NGP5_9BACT</name>
<dbReference type="Proteomes" id="UP000663090">
    <property type="component" value="Chromosome"/>
</dbReference>
<evidence type="ECO:0000313" key="1">
    <source>
        <dbReference type="EMBL" id="QSQ17578.1"/>
    </source>
</evidence>
<proteinExistence type="predicted"/>